<proteinExistence type="predicted"/>
<evidence type="ECO:0000313" key="2">
    <source>
        <dbReference type="Proteomes" id="UP000034293"/>
    </source>
</evidence>
<dbReference type="Gene3D" id="3.90.1640.10">
    <property type="entry name" value="inorganic pyrophosphatase (n-terminal core)"/>
    <property type="match status" value="1"/>
</dbReference>
<dbReference type="Proteomes" id="UP000034293">
    <property type="component" value="Unassembled WGS sequence"/>
</dbReference>
<protein>
    <submittedName>
        <fullName evidence="1">Phosphoesterase RecJ domain protein</fullName>
    </submittedName>
</protein>
<comment type="caution">
    <text evidence="1">The sequence shown here is derived from an EMBL/GenBank/DDBJ whole genome shotgun (WGS) entry which is preliminary data.</text>
</comment>
<evidence type="ECO:0000313" key="1">
    <source>
        <dbReference type="EMBL" id="KKR62031.1"/>
    </source>
</evidence>
<sequence length="305" mass="32622">MDNSLLSLIDSAASILIVLPTKPYFDQVAAGLSLYLSIHERKDVSIFCPTPMMVGFSRLIGVNKISTELSKKNLAIRFVNYEATNIDKVGYDIDGGEFKLTVTPKTGFVAPQKEQIIMDYSGTAADLVILVGGATDAHFPILATPDLANAKVAHIGTRVLDSKRETMSFAKSSATTSELVANLIKGNGLTMDPDVATNLVMGIEEGSSNFASSEVTPDTFETFAHLLRNGGQRIPKVKLSPVGFPPGAIPTKPFNTPVVQTPVTPIAQIETQVESGMAETGVETPEVNPPSDWLQPKIFKGTNVS</sequence>
<dbReference type="AlphaFoldDB" id="A0A0G0SI29"/>
<accession>A0A0G0SI29</accession>
<reference evidence="1 2" key="1">
    <citation type="journal article" date="2015" name="Nature">
        <title>rRNA introns, odd ribosomes, and small enigmatic genomes across a large radiation of phyla.</title>
        <authorList>
            <person name="Brown C.T."/>
            <person name="Hug L.A."/>
            <person name="Thomas B.C."/>
            <person name="Sharon I."/>
            <person name="Castelle C.J."/>
            <person name="Singh A."/>
            <person name="Wilkins M.J."/>
            <person name="Williams K.H."/>
            <person name="Banfield J.F."/>
        </authorList>
    </citation>
    <scope>NUCLEOTIDE SEQUENCE [LARGE SCALE GENOMIC DNA]</scope>
</reference>
<organism evidence="1 2">
    <name type="scientific">Candidatus Woesebacteria bacterium GW2011_GWA1_40_43</name>
    <dbReference type="NCBI Taxonomy" id="1618553"/>
    <lineage>
        <taxon>Bacteria</taxon>
        <taxon>Candidatus Woeseibacteriota</taxon>
    </lineage>
</organism>
<dbReference type="SUPFAM" id="SSF64182">
    <property type="entry name" value="DHH phosphoesterases"/>
    <property type="match status" value="1"/>
</dbReference>
<dbReference type="InterPro" id="IPR038763">
    <property type="entry name" value="DHH_sf"/>
</dbReference>
<name>A0A0G0SI29_9BACT</name>
<dbReference type="EMBL" id="LBZA01000050">
    <property type="protein sequence ID" value="KKR62031.1"/>
    <property type="molecule type" value="Genomic_DNA"/>
</dbReference>
<gene>
    <name evidence="1" type="ORF">UU02_C0050G0007</name>
</gene>